<comment type="caution">
    <text evidence="2">The sequence shown here is derived from an EMBL/GenBank/DDBJ whole genome shotgun (WGS) entry which is preliminary data.</text>
</comment>
<dbReference type="VEuPathDB" id="CryptoDB:cubi_01504"/>
<sequence>MCEQLSETEDERRIFALFGNKLDNLEDPDFTLDDYINKEFPNEQSLSSSPEKIKETASILEEIDSYIGKELRNLASSNLVVKFEEHLKVFESELVPKIREKEMQDKLFKRDVEYILGNIRELDEIHKNLTYSVNFLESLQIFNIIRADIERLMGSRTYSELVPILILSYDLSTFLKDQQEYNKAVIEIKDQKKQDKVYQEIQNSLSEMEKLFGLLKQQIVEDFLALIDPYILFLGGIDDQNVHSQITPPQNLEAPEEFRKQMRSCCYCVELIGDHFRTEIVDMFITKLLEPYCRLFSYSQAENFFGTQNKVIGQNKEKVMVSATGVEFIERRFGWYRRCLKEYEQQFGDIFLTKWELQTELTEKFFAYTRKDLLQTLGDIGHLLDHQVIFEYSLKCHQFEEYITSRFAQLYDQQLLFSELEKENLQDILNSNISNQLIREFFGKFKADAESFPYLNLFKLTNSESHLNKLKKEMLESSFSSHDMRVKYPQIKGLLTECFVPYLTSFLELEKESIIKKVTKELAPDDQMTENIQIKRETDVLGHYETIPLIWSSSKSLSQLINTVFQQIEHLLDYDDIYIQFNALILHAVQAYIDQKVISCNIQRALDKITNNNIYSGGSSFENIVEAVVTTVSTQTSKVAASTGGILFTLASHDHINSELKYNARKLAATLGSIDYLEWINARLEYMIKGNRVNDIFELDKVNMDASSRDLRPRGQSVMFSNYMWVSRRKILGCVIRELSRPVTLSMSEWYTKKTQKLNETMMAKGISESESPNLGHSFMGSTSSLVQVLGESLVRQYVQYSQHMPTIYKYSIISQVIMRSLRDNWKFLVSLKGPLHYGTLEVVANEQQKLSSLFLELPSYFPAMYVPRAYVENVKIIMNKSIAFLRIAQKKAAQMDNSQFDQTSIQHFMTQLYRNLEIEPKKDELSAFHVNLALRLGNNTGQHQ</sequence>
<organism evidence="2 3">
    <name type="scientific">Cryptosporidium ubiquitum</name>
    <dbReference type="NCBI Taxonomy" id="857276"/>
    <lineage>
        <taxon>Eukaryota</taxon>
        <taxon>Sar</taxon>
        <taxon>Alveolata</taxon>
        <taxon>Apicomplexa</taxon>
        <taxon>Conoidasida</taxon>
        <taxon>Coccidia</taxon>
        <taxon>Eucoccidiorida</taxon>
        <taxon>Eimeriorina</taxon>
        <taxon>Cryptosporidiidae</taxon>
        <taxon>Cryptosporidium</taxon>
    </lineage>
</organism>
<dbReference type="PANTHER" id="PTHR12820">
    <property type="entry name" value="VACUOLAR SORTING PROTEIN 53"/>
    <property type="match status" value="1"/>
</dbReference>
<dbReference type="OrthoDB" id="10261632at2759"/>
<dbReference type="InterPro" id="IPR007234">
    <property type="entry name" value="Vps53_N"/>
</dbReference>
<protein>
    <recommendedName>
        <fullName evidence="1">Vps53 N-terminal domain-containing protein</fullName>
    </recommendedName>
</protein>
<evidence type="ECO:0000259" key="1">
    <source>
        <dbReference type="Pfam" id="PF04100"/>
    </source>
</evidence>
<dbReference type="GO" id="GO:0005829">
    <property type="term" value="C:cytosol"/>
    <property type="evidence" value="ECO:0007669"/>
    <property type="project" value="GOC"/>
</dbReference>
<reference evidence="2 3" key="1">
    <citation type="submission" date="2016-10" db="EMBL/GenBank/DDBJ databases">
        <title>Reductive evolution of mitochondrial metabolism and differential evolution of invasion-related proteins in Cryptosporidium.</title>
        <authorList>
            <person name="Liu S."/>
            <person name="Roellig D.M."/>
            <person name="Guo Y."/>
            <person name="Li N."/>
            <person name="Frace M.A."/>
            <person name="Tang K."/>
            <person name="Zhang L."/>
            <person name="Feng Y."/>
            <person name="Xiao L."/>
        </authorList>
    </citation>
    <scope>NUCLEOTIDE SEQUENCE [LARGE SCALE GENOMIC DNA]</scope>
    <source>
        <strain evidence="2">39726</strain>
    </source>
</reference>
<accession>A0A1J4MFD4</accession>
<proteinExistence type="predicted"/>
<dbReference type="AlphaFoldDB" id="A0A1J4MFD4"/>
<gene>
    <name evidence="2" type="ORF">cubi_01504</name>
</gene>
<dbReference type="GeneID" id="39978295"/>
<dbReference type="EMBL" id="LRBP01000025">
    <property type="protein sequence ID" value="OII72171.1"/>
    <property type="molecule type" value="Genomic_DNA"/>
</dbReference>
<evidence type="ECO:0000313" key="3">
    <source>
        <dbReference type="Proteomes" id="UP000186176"/>
    </source>
</evidence>
<dbReference type="InterPro" id="IPR039766">
    <property type="entry name" value="Vps53"/>
</dbReference>
<feature type="domain" description="Vps53 N-terminal" evidence="1">
    <location>
        <begin position="326"/>
        <end position="518"/>
    </location>
</feature>
<name>A0A1J4MFD4_9CRYT</name>
<dbReference type="Proteomes" id="UP000186176">
    <property type="component" value="Unassembled WGS sequence"/>
</dbReference>
<dbReference type="Pfam" id="PF04100">
    <property type="entry name" value="Vps53_N"/>
    <property type="match status" value="1"/>
</dbReference>
<dbReference type="GO" id="GO:0000938">
    <property type="term" value="C:GARP complex"/>
    <property type="evidence" value="ECO:0007669"/>
    <property type="project" value="InterPro"/>
</dbReference>
<keyword evidence="3" id="KW-1185">Reference proteome</keyword>
<evidence type="ECO:0000313" key="2">
    <source>
        <dbReference type="EMBL" id="OII72171.1"/>
    </source>
</evidence>
<dbReference type="PANTHER" id="PTHR12820:SF0">
    <property type="entry name" value="VACUOLAR PROTEIN SORTING-ASSOCIATED PROTEIN 53 HOMOLOG"/>
    <property type="match status" value="1"/>
</dbReference>
<dbReference type="RefSeq" id="XP_028873743.1">
    <property type="nucleotide sequence ID" value="XM_029018516.1"/>
</dbReference>
<dbReference type="GO" id="GO:0042147">
    <property type="term" value="P:retrograde transport, endosome to Golgi"/>
    <property type="evidence" value="ECO:0007669"/>
    <property type="project" value="InterPro"/>
</dbReference>